<gene>
    <name evidence="2" type="ORF">SDC9_166348</name>
</gene>
<evidence type="ECO:0000256" key="1">
    <source>
        <dbReference type="SAM" id="MobiDB-lite"/>
    </source>
</evidence>
<feature type="region of interest" description="Disordered" evidence="1">
    <location>
        <begin position="92"/>
        <end position="125"/>
    </location>
</feature>
<organism evidence="2">
    <name type="scientific">bioreactor metagenome</name>
    <dbReference type="NCBI Taxonomy" id="1076179"/>
    <lineage>
        <taxon>unclassified sequences</taxon>
        <taxon>metagenomes</taxon>
        <taxon>ecological metagenomes</taxon>
    </lineage>
</organism>
<comment type="caution">
    <text evidence="2">The sequence shown here is derived from an EMBL/GenBank/DDBJ whole genome shotgun (WGS) entry which is preliminary data.</text>
</comment>
<accession>A0A645FZ52</accession>
<reference evidence="2" key="1">
    <citation type="submission" date="2019-08" db="EMBL/GenBank/DDBJ databases">
        <authorList>
            <person name="Kucharzyk K."/>
            <person name="Murdoch R.W."/>
            <person name="Higgins S."/>
            <person name="Loffler F."/>
        </authorList>
    </citation>
    <scope>NUCLEOTIDE SEQUENCE</scope>
</reference>
<proteinExistence type="predicted"/>
<dbReference type="AlphaFoldDB" id="A0A645FZ52"/>
<protein>
    <submittedName>
        <fullName evidence="2">Uncharacterized protein</fullName>
    </submittedName>
</protein>
<evidence type="ECO:0000313" key="2">
    <source>
        <dbReference type="EMBL" id="MPN18982.1"/>
    </source>
</evidence>
<name>A0A645FZ52_9ZZZZ</name>
<sequence length="164" mass="19112">MDFRFDDPAVGFDDFQQQQIRLLIEFIEMKIQRPVFIAPLFGHDQIIEIIDFRIGGIALIGHFFVIGEQNRLGVGKLFQVHRGTRRHDRIAVEQRPRRHRGIHPAAQQQQQHSDPKPAISAHKTPRRSIAKLSLWKFTAEIMKNKVFSGETCHFYLKNSLPELH</sequence>
<dbReference type="EMBL" id="VSSQ01066447">
    <property type="protein sequence ID" value="MPN18982.1"/>
    <property type="molecule type" value="Genomic_DNA"/>
</dbReference>